<proteinExistence type="predicted"/>
<protein>
    <submittedName>
        <fullName evidence="1">Uncharacterized protein</fullName>
    </submittedName>
</protein>
<dbReference type="OrthoDB" id="10559955at2759"/>
<gene>
    <name evidence="1" type="ORF">WBA_LOCUS12659</name>
</gene>
<dbReference type="Proteomes" id="UP000270924">
    <property type="component" value="Unassembled WGS sequence"/>
</dbReference>
<keyword evidence="2" id="KW-1185">Reference proteome</keyword>
<evidence type="ECO:0000313" key="1">
    <source>
        <dbReference type="EMBL" id="VDM22791.1"/>
    </source>
</evidence>
<reference evidence="1 2" key="1">
    <citation type="submission" date="2018-11" db="EMBL/GenBank/DDBJ databases">
        <authorList>
            <consortium name="Pathogen Informatics"/>
        </authorList>
    </citation>
    <scope>NUCLEOTIDE SEQUENCE [LARGE SCALE GENOMIC DNA]</scope>
</reference>
<dbReference type="AlphaFoldDB" id="A0A3P7EIS1"/>
<dbReference type="EMBL" id="UYWW01012992">
    <property type="protein sequence ID" value="VDM22791.1"/>
    <property type="molecule type" value="Genomic_DNA"/>
</dbReference>
<sequence>MLYGQQPVVYSSVALPTAYAVFSRTHEQMSTSSVWNEWYNQLRSHVVLYNNDEYPPHQT</sequence>
<name>A0A3P7EIS1_WUCBA</name>
<dbReference type="InParanoid" id="A0A3P7EIS1"/>
<evidence type="ECO:0000313" key="2">
    <source>
        <dbReference type="Proteomes" id="UP000270924"/>
    </source>
</evidence>
<organism evidence="1 2">
    <name type="scientific">Wuchereria bancrofti</name>
    <dbReference type="NCBI Taxonomy" id="6293"/>
    <lineage>
        <taxon>Eukaryota</taxon>
        <taxon>Metazoa</taxon>
        <taxon>Ecdysozoa</taxon>
        <taxon>Nematoda</taxon>
        <taxon>Chromadorea</taxon>
        <taxon>Rhabditida</taxon>
        <taxon>Spirurina</taxon>
        <taxon>Spiruromorpha</taxon>
        <taxon>Filarioidea</taxon>
        <taxon>Onchocercidae</taxon>
        <taxon>Wuchereria</taxon>
    </lineage>
</organism>
<accession>A0A3P7EIS1</accession>